<protein>
    <submittedName>
        <fullName evidence="1">Ribose-phosphate pyrophosphokinase</fullName>
    </submittedName>
</protein>
<keyword evidence="1" id="KW-0418">Kinase</keyword>
<keyword evidence="1" id="KW-0808">Transferase</keyword>
<dbReference type="EMBL" id="LGGH01000169">
    <property type="protein sequence ID" value="KUK66793.1"/>
    <property type="molecule type" value="Genomic_DNA"/>
</dbReference>
<sequence>MPYQTNEMKVFAGSASLPLAEKITQH</sequence>
<gene>
    <name evidence="1" type="ORF">XD86_1057</name>
</gene>
<reference evidence="2" key="1">
    <citation type="journal article" date="2015" name="MBio">
        <title>Genome-Resolved Metagenomic Analysis Reveals Roles for Candidate Phyla and Other Microbial Community Members in Biogeochemical Transformations in Oil Reservoirs.</title>
        <authorList>
            <person name="Hu P."/>
            <person name="Tom L."/>
            <person name="Singh A."/>
            <person name="Thomas B.C."/>
            <person name="Baker B.J."/>
            <person name="Piceno Y.M."/>
            <person name="Andersen G.L."/>
            <person name="Banfield J.F."/>
        </authorList>
    </citation>
    <scope>NUCLEOTIDE SEQUENCE [LARGE SCALE GENOMIC DNA]</scope>
</reference>
<evidence type="ECO:0000313" key="1">
    <source>
        <dbReference type="EMBL" id="KUK66793.1"/>
    </source>
</evidence>
<evidence type="ECO:0000313" key="2">
    <source>
        <dbReference type="Proteomes" id="UP000054260"/>
    </source>
</evidence>
<dbReference type="AlphaFoldDB" id="A0A101GYH6"/>
<accession>A0A101GYH6</accession>
<dbReference type="GO" id="GO:0016301">
    <property type="term" value="F:kinase activity"/>
    <property type="evidence" value="ECO:0007669"/>
    <property type="project" value="UniProtKB-KW"/>
</dbReference>
<organism evidence="1 2">
    <name type="scientific">Mesotoga infera</name>
    <dbReference type="NCBI Taxonomy" id="1236046"/>
    <lineage>
        <taxon>Bacteria</taxon>
        <taxon>Thermotogati</taxon>
        <taxon>Thermotogota</taxon>
        <taxon>Thermotogae</taxon>
        <taxon>Kosmotogales</taxon>
        <taxon>Kosmotogaceae</taxon>
        <taxon>Mesotoga</taxon>
    </lineage>
</organism>
<proteinExistence type="predicted"/>
<feature type="non-terminal residue" evidence="1">
    <location>
        <position position="26"/>
    </location>
</feature>
<comment type="caution">
    <text evidence="1">The sequence shown here is derived from an EMBL/GenBank/DDBJ whole genome shotgun (WGS) entry which is preliminary data.</text>
</comment>
<dbReference type="Proteomes" id="UP000054260">
    <property type="component" value="Unassembled WGS sequence"/>
</dbReference>
<name>A0A101GYH6_9BACT</name>